<dbReference type="Pfam" id="PF05193">
    <property type="entry name" value="Peptidase_M16_C"/>
    <property type="match status" value="1"/>
</dbReference>
<dbReference type="Gene3D" id="3.30.830.10">
    <property type="entry name" value="Metalloenzyme, LuxS/M16 peptidase-like"/>
    <property type="match status" value="4"/>
</dbReference>
<dbReference type="InterPro" id="IPR007863">
    <property type="entry name" value="Peptidase_M16_C"/>
</dbReference>
<dbReference type="SUPFAM" id="SSF63411">
    <property type="entry name" value="LuxS/MPP-like metallohydrolase"/>
    <property type="match status" value="4"/>
</dbReference>
<keyword evidence="4" id="KW-0378">Hydrolase</keyword>
<feature type="domain" description="Peptidase M16 C-terminal" evidence="3">
    <location>
        <begin position="195"/>
        <end position="363"/>
    </location>
</feature>
<dbReference type="EC" id="3.4.24.56" evidence="4"/>
<organism evidence="4 5">
    <name type="scientific">Plasmodium chabaudi adami</name>
    <dbReference type="NCBI Taxonomy" id="5826"/>
    <lineage>
        <taxon>Eukaryota</taxon>
        <taxon>Sar</taxon>
        <taxon>Alveolata</taxon>
        <taxon>Apicomplexa</taxon>
        <taxon>Aconoidasida</taxon>
        <taxon>Haemosporida</taxon>
        <taxon>Plasmodiidae</taxon>
        <taxon>Plasmodium</taxon>
        <taxon>Plasmodium (Vinckeia)</taxon>
    </lineage>
</organism>
<evidence type="ECO:0000259" key="3">
    <source>
        <dbReference type="Pfam" id="PF05193"/>
    </source>
</evidence>
<dbReference type="FunFam" id="3.30.830.10:FF:000015">
    <property type="entry name" value="Putative zinc metalloprotease"/>
    <property type="match status" value="1"/>
</dbReference>
<proteinExistence type="predicted"/>
<feature type="domain" description="Peptidase M16 N-terminal" evidence="2">
    <location>
        <begin position="49"/>
        <end position="174"/>
    </location>
</feature>
<evidence type="ECO:0000313" key="4">
    <source>
        <dbReference type="EMBL" id="SCM20931.1"/>
    </source>
</evidence>
<dbReference type="InterPro" id="IPR011249">
    <property type="entry name" value="Metalloenz_LuxS/M16"/>
</dbReference>
<accession>A0A1C6YC86</accession>
<dbReference type="EMBL" id="LT608189">
    <property type="protein sequence ID" value="SCM20931.1"/>
    <property type="molecule type" value="Genomic_DNA"/>
</dbReference>
<evidence type="ECO:0000259" key="2">
    <source>
        <dbReference type="Pfam" id="PF00675"/>
    </source>
</evidence>
<dbReference type="PANTHER" id="PTHR43016">
    <property type="entry name" value="PRESEQUENCE PROTEASE"/>
    <property type="match status" value="1"/>
</dbReference>
<dbReference type="Pfam" id="PF00675">
    <property type="entry name" value="Peptidase_M16"/>
    <property type="match status" value="1"/>
</dbReference>
<feature type="compositionally biased region" description="Acidic residues" evidence="1">
    <location>
        <begin position="1209"/>
        <end position="1221"/>
    </location>
</feature>
<dbReference type="AlphaFoldDB" id="A0A1C6YC86"/>
<evidence type="ECO:0000256" key="1">
    <source>
        <dbReference type="SAM" id="MobiDB-lite"/>
    </source>
</evidence>
<dbReference type="PANTHER" id="PTHR43016:SF16">
    <property type="entry name" value="METALLOPROTEASE, PUTATIVE (AFU_ORTHOLOGUE AFUA_4G07610)-RELATED"/>
    <property type="match status" value="1"/>
</dbReference>
<gene>
    <name evidence="4" type="ORF">PCHDS_000198200</name>
</gene>
<dbReference type="GO" id="GO:0046872">
    <property type="term" value="F:metal ion binding"/>
    <property type="evidence" value="ECO:0007669"/>
    <property type="project" value="InterPro"/>
</dbReference>
<protein>
    <submittedName>
        <fullName evidence="4">Insulinase, putative</fullName>
        <ecNumber evidence="4">3.4.24.56</ecNumber>
    </submittedName>
</protein>
<sequence>MVHDYVRINKIELEHGLCVEEYYSKRSGLRIILNKINSPKIYGYFTLLTEAENDEGLPHTLEHLIFLGSNKYPYKGLLDALAYKCLSEGTNAWTSIDHTCYTIETVGIEGFSNILPIYLDFILNPTLEDNMFLSEVHHFSEGGHNGVVYSEMKSIENDCDNIAERALLNNLYPNKKSGYRFETGGTLEGLRKTNNNRVKEYFKKFYKFNNFGAIIFGNFDNDQILNIIYEFETYHLNLHPEQARQNDDSLSREKRISDEMNVTKINDIDMFLQDIQNINRPWNKKENIEKRNESHVVKKYYPCNNLNNGQISLAWRGCVWNDFKTKLALTLIGNYLTELTTSPISKKLLEDKENTFCSSIDFSVEDLKENYFVIDIYDVVHKFKEPKIDQKRESNEVEEKKECNESSSKMEVVGEITRECIREVFDNPLNMERLKNIIVRSYLQHLKDLETIPQYLLIELIIKYFIYGKSVTDLENSLNLKNIYLTLLEEKEMYWKNLIEVYFLNNPYVEVRCYPSYKRAKEIERFERDLIKKEHEKYGIDKLNEMVKQINEIKDGIKKKPPQDALNIVDFSKAKNVVIDGITVFRNFESVEKNEKNEDVKNFETLKGELLNKIDEDMKKVIFPVQLSQIESNFVSLNLLINCNNIDDELKKYLPLFSYLIFETDVEINNTNVKCENFLEELIKYSISYDCNYSLGGNAKTFRSGCLGNLLGIQIVGLVENYEKLFDLLFLSVFKINLTLERLEVILKSEYQNLLQKKTQPKTLILNLEYVLRYVQNSNAGIVSIGQQELILQKIKDKTNLQDLLSKLNTLKNQLFKLSNFVLTIDANFFKINQIFSWYNKWFTNSDKTNCHVKSPYIDIFDAEKNQENFAKSSSSKYLCSKGQGADSSANKSCSHQPDGNHQPNCGYAAASGTSTTSAKSQQYISIGTSVHKNLFEYLNIVFEKENKDFKKNVVNDKVYNAVVCGIKSTDVSYLNLTVKTDAGYKSNEYPCLLILREFFSMTEGPLYNTIRGGGYAYECALNYNPILGEITLRIYRSSDIINALIEALKILEYYCENEMKDDELHLAKNSAYYTIFSNQEVAADRASQTVYLSLKNLDLNFYQNLLVDIESVTSSQLLKVCKKYISKIVNFKIDKNNAIDGSTLSIITSTEKVEQIKSSLKEQIKIGVINNLSISQLFHLLQTYDINSAVHFLPTTNNSIDNEFTENTQDDENKTDEDYSSSESSSQVSQGSSSQGSSSQGSQSCCSSSSPSDFSFCSEDDSYPGQSDG</sequence>
<name>A0A1C6YC86_PLACE</name>
<dbReference type="Proteomes" id="UP000507536">
    <property type="component" value="Chromosome 9"/>
</dbReference>
<dbReference type="GO" id="GO:0004222">
    <property type="term" value="F:metalloendopeptidase activity"/>
    <property type="evidence" value="ECO:0007669"/>
    <property type="project" value="UniProtKB-EC"/>
</dbReference>
<dbReference type="InterPro" id="IPR011765">
    <property type="entry name" value="Pept_M16_N"/>
</dbReference>
<evidence type="ECO:0000313" key="5">
    <source>
        <dbReference type="Proteomes" id="UP000507536"/>
    </source>
</evidence>
<feature type="region of interest" description="Disordered" evidence="1">
    <location>
        <begin position="1202"/>
        <end position="1270"/>
    </location>
</feature>
<reference evidence="4 5" key="1">
    <citation type="submission" date="2016-08" db="EMBL/GenBank/DDBJ databases">
        <authorList>
            <consortium name="Pathogen Informatics"/>
        </authorList>
    </citation>
    <scope>NUCLEOTIDE SEQUENCE [LARGE SCALE GENOMIC DNA]</scope>
    <source>
        <strain evidence="4 5">DS</strain>
    </source>
</reference>
<feature type="compositionally biased region" description="Low complexity" evidence="1">
    <location>
        <begin position="1222"/>
        <end position="1258"/>
    </location>
</feature>